<feature type="signal peptide" evidence="1">
    <location>
        <begin position="1"/>
        <end position="17"/>
    </location>
</feature>
<comment type="caution">
    <text evidence="2">The sequence shown here is derived from an EMBL/GenBank/DDBJ whole genome shotgun (WGS) entry which is preliminary data.</text>
</comment>
<evidence type="ECO:0000313" key="3">
    <source>
        <dbReference type="Proteomes" id="UP001159363"/>
    </source>
</evidence>
<keyword evidence="3" id="KW-1185">Reference proteome</keyword>
<dbReference type="Gene3D" id="3.15.10.50">
    <property type="match status" value="1"/>
</dbReference>
<sequence length="406" mass="43783">MSLQMLICLVAVAAVCGAPTSQDLLAAERKFADNIQSRETSVVGGVVASEGSITNIRVTSDIPHILSIDPNYAHLNVVVYASLGTVVVEGKANISSSGFSGSIAVTYVNVSVSGIAGIIVVQNVLQVSHLDAVYSPQNRSSRVAFDVTPDRDLGQAAQTFFEEAVERLVSAEMDRRLTRQINDVLKSVSSLEVFGDGTTVQRTKDFNPISNVNLMVDTLLAMMLPRIPTAVRLDDISRSFKKTFLFVPIFGQLTATNGTLRDLKTLRRTSDMLLNVTSSGLRLIGAMGLQTLHFAYDYDVSVLDMGPRGHLEGTLGNNSLSFALAISYDGRGGCTVHVEQLRFTTFDDFKIKVTGVGVLNWLASSITTSVINDSKDKIVEHIESSLKGNLKSTADKIGFCNILQGQ</sequence>
<evidence type="ECO:0000313" key="2">
    <source>
        <dbReference type="EMBL" id="KAJ8891418.1"/>
    </source>
</evidence>
<name>A0ABQ9I427_9NEOP</name>
<keyword evidence="1" id="KW-0732">Signal</keyword>
<dbReference type="Pfam" id="PF16984">
    <property type="entry name" value="Grp7_allergen"/>
    <property type="match status" value="1"/>
</dbReference>
<accession>A0ABQ9I427</accession>
<dbReference type="InterPro" id="IPR038602">
    <property type="entry name" value="Mite_allergen_7_sf"/>
</dbReference>
<dbReference type="Proteomes" id="UP001159363">
    <property type="component" value="Chromosome 2"/>
</dbReference>
<gene>
    <name evidence="2" type="ORF">PR048_003946</name>
</gene>
<organism evidence="2 3">
    <name type="scientific">Dryococelus australis</name>
    <dbReference type="NCBI Taxonomy" id="614101"/>
    <lineage>
        <taxon>Eukaryota</taxon>
        <taxon>Metazoa</taxon>
        <taxon>Ecdysozoa</taxon>
        <taxon>Arthropoda</taxon>
        <taxon>Hexapoda</taxon>
        <taxon>Insecta</taxon>
        <taxon>Pterygota</taxon>
        <taxon>Neoptera</taxon>
        <taxon>Polyneoptera</taxon>
        <taxon>Phasmatodea</taxon>
        <taxon>Verophasmatodea</taxon>
        <taxon>Anareolatae</taxon>
        <taxon>Phasmatidae</taxon>
        <taxon>Eurycanthinae</taxon>
        <taxon>Dryococelus</taxon>
    </lineage>
</organism>
<dbReference type="EMBL" id="JARBHB010000002">
    <property type="protein sequence ID" value="KAJ8891418.1"/>
    <property type="molecule type" value="Genomic_DNA"/>
</dbReference>
<proteinExistence type="predicted"/>
<evidence type="ECO:0000256" key="1">
    <source>
        <dbReference type="SAM" id="SignalP"/>
    </source>
</evidence>
<reference evidence="2 3" key="1">
    <citation type="submission" date="2023-02" db="EMBL/GenBank/DDBJ databases">
        <title>LHISI_Scaffold_Assembly.</title>
        <authorList>
            <person name="Stuart O.P."/>
            <person name="Cleave R."/>
            <person name="Magrath M.J.L."/>
            <person name="Mikheyev A.S."/>
        </authorList>
    </citation>
    <scope>NUCLEOTIDE SEQUENCE [LARGE SCALE GENOMIC DNA]</scope>
    <source>
        <strain evidence="2">Daus_M_001</strain>
        <tissue evidence="2">Leg muscle</tissue>
    </source>
</reference>
<protein>
    <submittedName>
        <fullName evidence="2">Uncharacterized protein</fullName>
    </submittedName>
</protein>
<dbReference type="InterPro" id="IPR020234">
    <property type="entry name" value="Mite_allergen_group-7"/>
</dbReference>
<feature type="chain" id="PRO_5046615621" evidence="1">
    <location>
        <begin position="18"/>
        <end position="406"/>
    </location>
</feature>